<name>A0AA87ZI65_FICCA</name>
<gene>
    <name evidence="1" type="ORF">TIFTF001_006174</name>
</gene>
<accession>A0AA87ZI65</accession>
<evidence type="ECO:0000313" key="2">
    <source>
        <dbReference type="Proteomes" id="UP001187192"/>
    </source>
</evidence>
<comment type="caution">
    <text evidence="1">The sequence shown here is derived from an EMBL/GenBank/DDBJ whole genome shotgun (WGS) entry which is preliminary data.</text>
</comment>
<dbReference type="EMBL" id="BTGU01000006">
    <property type="protein sequence ID" value="GMN36633.1"/>
    <property type="molecule type" value="Genomic_DNA"/>
</dbReference>
<proteinExistence type="predicted"/>
<evidence type="ECO:0000313" key="1">
    <source>
        <dbReference type="EMBL" id="GMN36633.1"/>
    </source>
</evidence>
<sequence length="92" mass="10329">MWDLISISCGSSFKLCALHGHTQLPLRGREIRYIGHDQGTEEGEGDKVCWRRRQLLEGHATTIWDSDGHGVLQHPPANSMCPLHHSPLGYKT</sequence>
<organism evidence="1 2">
    <name type="scientific">Ficus carica</name>
    <name type="common">Common fig</name>
    <dbReference type="NCBI Taxonomy" id="3494"/>
    <lineage>
        <taxon>Eukaryota</taxon>
        <taxon>Viridiplantae</taxon>
        <taxon>Streptophyta</taxon>
        <taxon>Embryophyta</taxon>
        <taxon>Tracheophyta</taxon>
        <taxon>Spermatophyta</taxon>
        <taxon>Magnoliopsida</taxon>
        <taxon>eudicotyledons</taxon>
        <taxon>Gunneridae</taxon>
        <taxon>Pentapetalae</taxon>
        <taxon>rosids</taxon>
        <taxon>fabids</taxon>
        <taxon>Rosales</taxon>
        <taxon>Moraceae</taxon>
        <taxon>Ficeae</taxon>
        <taxon>Ficus</taxon>
    </lineage>
</organism>
<dbReference type="AlphaFoldDB" id="A0AA87ZI65"/>
<dbReference type="Proteomes" id="UP001187192">
    <property type="component" value="Unassembled WGS sequence"/>
</dbReference>
<protein>
    <submittedName>
        <fullName evidence="1">Uncharacterized protein</fullName>
    </submittedName>
</protein>
<reference evidence="1" key="1">
    <citation type="submission" date="2023-07" db="EMBL/GenBank/DDBJ databases">
        <title>draft genome sequence of fig (Ficus carica).</title>
        <authorList>
            <person name="Takahashi T."/>
            <person name="Nishimura K."/>
        </authorList>
    </citation>
    <scope>NUCLEOTIDE SEQUENCE</scope>
</reference>
<keyword evidence="2" id="KW-1185">Reference proteome</keyword>